<sequence>MISHFGQQAANSVKNQRQSVSQNHQQRATPTNRPSQGKLTFKQPDAPRIPSSPIVIDDDPTPLEETAASWERGDESFFYEPNRGPYDETWRPMEQDQVEESEDESVARPLPKVRHQPQRLASTRKITGRGVEALQPDAMGMWTPPASNARTRRGGERANERRGSALKGEGKVNSV</sequence>
<evidence type="ECO:0000313" key="2">
    <source>
        <dbReference type="Proteomes" id="UP001234202"/>
    </source>
</evidence>
<organism evidence="1 2">
    <name type="scientific">Naganishia onofrii</name>
    <dbReference type="NCBI Taxonomy" id="1851511"/>
    <lineage>
        <taxon>Eukaryota</taxon>
        <taxon>Fungi</taxon>
        <taxon>Dikarya</taxon>
        <taxon>Basidiomycota</taxon>
        <taxon>Agaricomycotina</taxon>
        <taxon>Tremellomycetes</taxon>
        <taxon>Filobasidiales</taxon>
        <taxon>Filobasidiaceae</taxon>
        <taxon>Naganishia</taxon>
    </lineage>
</organism>
<comment type="caution">
    <text evidence="1">The sequence shown here is derived from an EMBL/GenBank/DDBJ whole genome shotgun (WGS) entry which is preliminary data.</text>
</comment>
<keyword evidence="2" id="KW-1185">Reference proteome</keyword>
<reference evidence="1" key="1">
    <citation type="submission" date="2023-04" db="EMBL/GenBank/DDBJ databases">
        <title>Draft Genome sequencing of Naganishia species isolated from polar environments using Oxford Nanopore Technology.</title>
        <authorList>
            <person name="Leo P."/>
            <person name="Venkateswaran K."/>
        </authorList>
    </citation>
    <scope>NUCLEOTIDE SEQUENCE</scope>
    <source>
        <strain evidence="1">DBVPG 5303</strain>
    </source>
</reference>
<dbReference type="Proteomes" id="UP001234202">
    <property type="component" value="Unassembled WGS sequence"/>
</dbReference>
<evidence type="ECO:0000313" key="1">
    <source>
        <dbReference type="EMBL" id="KAJ9123630.1"/>
    </source>
</evidence>
<gene>
    <name evidence="1" type="ORF">QFC24_003846</name>
</gene>
<name>A0ACC2XJR0_9TREE</name>
<proteinExistence type="predicted"/>
<protein>
    <submittedName>
        <fullName evidence="1">Uncharacterized protein</fullName>
    </submittedName>
</protein>
<accession>A0ACC2XJR0</accession>
<dbReference type="EMBL" id="JASBWV010000012">
    <property type="protein sequence ID" value="KAJ9123630.1"/>
    <property type="molecule type" value="Genomic_DNA"/>
</dbReference>